<accession>A0A2A8PSG3</accession>
<dbReference type="RefSeq" id="WP_049106470.1">
    <property type="nucleotide sequence ID" value="NZ_AP022934.1"/>
</dbReference>
<sequence length="269" mass="31628">MSKRKTELTEKKIAEMEKEGRGQGTGEDYKPWINIQDFPSNGLATRGKGWKTNRIHQFLSKLERDYFYVLEWNNIVVDIREQFPLTREDTWHIADEKGIKHPTDPKSQIPIVMTTDFLITIKGSTGKKHVARTVKPSKELENERIIEKFEIERSYWESRGIDWGIITEKEIPKDMVANVEWLHSSYFEIEDLPVSTINTYTQQLKSFIKKYNTSIIEMVTEFDKTFQLENGTSLDILKYLIARKEVSVDITKKIYTHLWVEDVFNLDSI</sequence>
<evidence type="ECO:0000259" key="3">
    <source>
        <dbReference type="Pfam" id="PF08722"/>
    </source>
</evidence>
<protein>
    <submittedName>
        <fullName evidence="4">Heteromeric transposase endonuclease subunit TnsA</fullName>
    </submittedName>
</protein>
<name>A0A2A8PSG3_BACCE</name>
<dbReference type="AlphaFoldDB" id="A0A2A8PSG3"/>
<dbReference type="Pfam" id="PF08721">
    <property type="entry name" value="Tn7_Tnp_TnsA_C"/>
    <property type="match status" value="1"/>
</dbReference>
<proteinExistence type="predicted"/>
<feature type="compositionally biased region" description="Basic and acidic residues" evidence="1">
    <location>
        <begin position="1"/>
        <end position="21"/>
    </location>
</feature>
<dbReference type="CDD" id="cd22362">
    <property type="entry name" value="TnsA_endonuclease-like"/>
    <property type="match status" value="1"/>
</dbReference>
<dbReference type="InterPro" id="IPR036388">
    <property type="entry name" value="WH-like_DNA-bd_sf"/>
</dbReference>
<dbReference type="InterPro" id="IPR011856">
    <property type="entry name" value="tRNA_endonuc-like_dom_sf"/>
</dbReference>
<dbReference type="Gene3D" id="1.10.10.10">
    <property type="entry name" value="Winged helix-like DNA-binding domain superfamily/Winged helix DNA-binding domain"/>
    <property type="match status" value="1"/>
</dbReference>
<reference evidence="4 5" key="1">
    <citation type="submission" date="2017-09" db="EMBL/GenBank/DDBJ databases">
        <title>Large-scale bioinformatics analysis of Bacillus genomes uncovers conserved roles of natural products in bacterial physiology.</title>
        <authorList>
            <consortium name="Agbiome Team Llc"/>
            <person name="Bleich R.M."/>
            <person name="Grubbs K.J."/>
            <person name="Santa Maria K.C."/>
            <person name="Allen S.E."/>
            <person name="Farag S."/>
            <person name="Shank E.A."/>
            <person name="Bowers A."/>
        </authorList>
    </citation>
    <scope>NUCLEOTIDE SEQUENCE [LARGE SCALE GENOMIC DNA]</scope>
    <source>
        <strain evidence="4 5">AFS010695</strain>
    </source>
</reference>
<dbReference type="SUPFAM" id="SSF52980">
    <property type="entry name" value="Restriction endonuclease-like"/>
    <property type="match status" value="1"/>
</dbReference>
<feature type="region of interest" description="Disordered" evidence="1">
    <location>
        <begin position="1"/>
        <end position="31"/>
    </location>
</feature>
<dbReference type="InterPro" id="IPR014833">
    <property type="entry name" value="TnsA_N"/>
</dbReference>
<keyword evidence="4" id="KW-0540">Nuclease</keyword>
<dbReference type="Pfam" id="PF08722">
    <property type="entry name" value="Tn7_TnsA-like_N"/>
    <property type="match status" value="1"/>
</dbReference>
<dbReference type="GO" id="GO:0003676">
    <property type="term" value="F:nucleic acid binding"/>
    <property type="evidence" value="ECO:0007669"/>
    <property type="project" value="InterPro"/>
</dbReference>
<gene>
    <name evidence="4" type="ORF">CN425_20175</name>
</gene>
<dbReference type="Proteomes" id="UP000220635">
    <property type="component" value="Unassembled WGS sequence"/>
</dbReference>
<evidence type="ECO:0000259" key="2">
    <source>
        <dbReference type="Pfam" id="PF08721"/>
    </source>
</evidence>
<organism evidence="4 5">
    <name type="scientific">Bacillus cereus</name>
    <dbReference type="NCBI Taxonomy" id="1396"/>
    <lineage>
        <taxon>Bacteria</taxon>
        <taxon>Bacillati</taxon>
        <taxon>Bacillota</taxon>
        <taxon>Bacilli</taxon>
        <taxon>Bacillales</taxon>
        <taxon>Bacillaceae</taxon>
        <taxon>Bacillus</taxon>
        <taxon>Bacillus cereus group</taxon>
    </lineage>
</organism>
<dbReference type="GO" id="GO:0004519">
    <property type="term" value="F:endonuclease activity"/>
    <property type="evidence" value="ECO:0007669"/>
    <property type="project" value="UniProtKB-KW"/>
</dbReference>
<evidence type="ECO:0000313" key="4">
    <source>
        <dbReference type="EMBL" id="PEV98603.1"/>
    </source>
</evidence>
<dbReference type="OrthoDB" id="5291587at2"/>
<dbReference type="Gene3D" id="3.40.1350.10">
    <property type="match status" value="1"/>
</dbReference>
<evidence type="ECO:0000256" key="1">
    <source>
        <dbReference type="SAM" id="MobiDB-lite"/>
    </source>
</evidence>
<comment type="caution">
    <text evidence="4">The sequence shown here is derived from an EMBL/GenBank/DDBJ whole genome shotgun (WGS) entry which is preliminary data.</text>
</comment>
<keyword evidence="4" id="KW-0378">Hydrolase</keyword>
<dbReference type="InterPro" id="IPR014832">
    <property type="entry name" value="TnsA_C"/>
</dbReference>
<keyword evidence="4" id="KW-0255">Endonuclease</keyword>
<feature type="domain" description="TnsA endonuclease N-terminal" evidence="3">
    <location>
        <begin position="74"/>
        <end position="168"/>
    </location>
</feature>
<dbReference type="InterPro" id="IPR011335">
    <property type="entry name" value="Restrct_endonuc-II-like"/>
</dbReference>
<evidence type="ECO:0000313" key="5">
    <source>
        <dbReference type="Proteomes" id="UP000220635"/>
    </source>
</evidence>
<feature type="domain" description="TnsA endonuclease C-terminal" evidence="2">
    <location>
        <begin position="170"/>
        <end position="250"/>
    </location>
</feature>
<dbReference type="EMBL" id="NTWE01000039">
    <property type="protein sequence ID" value="PEV98603.1"/>
    <property type="molecule type" value="Genomic_DNA"/>
</dbReference>